<evidence type="ECO:0000256" key="13">
    <source>
        <dbReference type="RuleBase" id="RU362101"/>
    </source>
</evidence>
<dbReference type="GO" id="GO:0046583">
    <property type="term" value="F:monoatomic cation efflux transmembrane transporter activity"/>
    <property type="evidence" value="ECO:0007669"/>
    <property type="project" value="TreeGrafter"/>
</dbReference>
<keyword evidence="4 13" id="KW-0813">Transport</keyword>
<keyword evidence="11 13" id="KW-0472">Membrane</keyword>
<evidence type="ECO:0000256" key="3">
    <source>
        <dbReference type="ARBA" id="ARBA00022426"/>
    </source>
</evidence>
<feature type="region of interest" description="Disordered" evidence="14">
    <location>
        <begin position="1"/>
        <end position="20"/>
    </location>
</feature>
<name>A0A2S5KVV9_9PROT</name>
<evidence type="ECO:0000256" key="2">
    <source>
        <dbReference type="ARBA" id="ARBA00004651"/>
    </source>
</evidence>
<feature type="transmembrane region" description="Helical" evidence="13">
    <location>
        <begin position="129"/>
        <end position="158"/>
    </location>
</feature>
<comment type="function">
    <text evidence="1">Efflux system for nickel and cobalt.</text>
</comment>
<dbReference type="Pfam" id="PF03824">
    <property type="entry name" value="NicO"/>
    <property type="match status" value="1"/>
</dbReference>
<keyword evidence="7 13" id="KW-0812">Transmembrane</keyword>
<evidence type="ECO:0000256" key="8">
    <source>
        <dbReference type="ARBA" id="ARBA00022989"/>
    </source>
</evidence>
<dbReference type="GO" id="GO:0005886">
    <property type="term" value="C:plasma membrane"/>
    <property type="evidence" value="ECO:0007669"/>
    <property type="project" value="UniProtKB-SubCell"/>
</dbReference>
<dbReference type="InterPro" id="IPR051224">
    <property type="entry name" value="NiCoT_RcnA"/>
</dbReference>
<proteinExistence type="inferred from homology"/>
<evidence type="ECO:0000256" key="11">
    <source>
        <dbReference type="ARBA" id="ARBA00023136"/>
    </source>
</evidence>
<comment type="caution">
    <text evidence="15">The sequence shown here is derived from an EMBL/GenBank/DDBJ whole genome shotgun (WGS) entry which is preliminary data.</text>
</comment>
<feature type="transmembrane region" description="Helical" evidence="13">
    <location>
        <begin position="295"/>
        <end position="324"/>
    </location>
</feature>
<evidence type="ECO:0000256" key="5">
    <source>
        <dbReference type="ARBA" id="ARBA00022475"/>
    </source>
</evidence>
<evidence type="ECO:0000313" key="16">
    <source>
        <dbReference type="Proteomes" id="UP000238196"/>
    </source>
</evidence>
<keyword evidence="12" id="KW-0170">Cobalt</keyword>
<comment type="subcellular location">
    <subcellularLocation>
        <location evidence="2 13">Cell membrane</location>
        <topology evidence="2 13">Multi-pass membrane protein</topology>
    </subcellularLocation>
</comment>
<feature type="transmembrane region" description="Helical" evidence="13">
    <location>
        <begin position="345"/>
        <end position="368"/>
    </location>
</feature>
<evidence type="ECO:0000256" key="4">
    <source>
        <dbReference type="ARBA" id="ARBA00022448"/>
    </source>
</evidence>
<dbReference type="GO" id="GO:0015099">
    <property type="term" value="F:nickel cation transmembrane transporter activity"/>
    <property type="evidence" value="ECO:0007669"/>
    <property type="project" value="UniProtKB-UniRule"/>
</dbReference>
<comment type="similarity">
    <text evidence="13">Belongs to the NiCoT transporter (TC 2.A.52) family.</text>
</comment>
<accession>A0A2S5KVV9</accession>
<feature type="transmembrane region" description="Helical" evidence="13">
    <location>
        <begin position="269"/>
        <end position="289"/>
    </location>
</feature>
<organism evidence="15 16">
    <name type="scientific">Proteobacteria bacterium 228</name>
    <dbReference type="NCBI Taxonomy" id="2083153"/>
    <lineage>
        <taxon>Bacteria</taxon>
        <taxon>Pseudomonadati</taxon>
        <taxon>Pseudomonadota</taxon>
    </lineage>
</organism>
<dbReference type="InterPro" id="IPR011541">
    <property type="entry name" value="Ni/Co_transpt_high_affinity"/>
</dbReference>
<evidence type="ECO:0000256" key="1">
    <source>
        <dbReference type="ARBA" id="ARBA00002510"/>
    </source>
</evidence>
<keyword evidence="8 13" id="KW-1133">Transmembrane helix</keyword>
<dbReference type="GO" id="GO:0010045">
    <property type="term" value="P:response to nickel cation"/>
    <property type="evidence" value="ECO:0007669"/>
    <property type="project" value="TreeGrafter"/>
</dbReference>
<protein>
    <recommendedName>
        <fullName evidence="13">Nickel/cobalt efflux system</fullName>
    </recommendedName>
</protein>
<dbReference type="PANTHER" id="PTHR40659:SF1">
    <property type="entry name" value="NICKEL_COBALT EFFLUX SYSTEM RCNA"/>
    <property type="match status" value="1"/>
</dbReference>
<feature type="transmembrane region" description="Helical" evidence="13">
    <location>
        <begin position="170"/>
        <end position="187"/>
    </location>
</feature>
<dbReference type="OrthoDB" id="9812956at2"/>
<dbReference type="Proteomes" id="UP000238196">
    <property type="component" value="Unassembled WGS sequence"/>
</dbReference>
<dbReference type="PANTHER" id="PTHR40659">
    <property type="entry name" value="NICKEL/COBALT EFFLUX SYSTEM RCNA"/>
    <property type="match status" value="1"/>
</dbReference>
<keyword evidence="5" id="KW-1003">Cell membrane</keyword>
<sequence length="373" mass="40173">MTVHTWQGDRPPRQSARTSMSSGWVGTASLVLLILAVLPSEVLAAGLREQLAADHSWWADWVNWIQSTQISLHRKMVAATQALIETGDGWLLWGLSFAYGVFHAAGPGHGKAVISSYLLADRSRWRQGMWLSAGAAMVQALVAVVLVGVLAGVLALSAKVTQYVQLLEQVSYLAIALFGVVFAWRVWRGTHHCCGHDYHGEHARGHHPRALAPSLMARPAPQSQTLRFTRLQPLSSVASGSISAGGSSGTNSAATATQPDLRALWRQRLTIVTAIGLRPCSGAILLLVFCLSQHIFWYGVLGVVLMAVGTALTVCVLATLAVWAREVGYRLLRERPRGLALLDRCFGFAAALVMMVMGTSLFIGTLAAPGLLR</sequence>
<evidence type="ECO:0000256" key="12">
    <source>
        <dbReference type="ARBA" id="ARBA00023285"/>
    </source>
</evidence>
<evidence type="ECO:0000256" key="6">
    <source>
        <dbReference type="ARBA" id="ARBA00022596"/>
    </source>
</evidence>
<gene>
    <name evidence="15" type="ORF">C4K68_02160</name>
</gene>
<dbReference type="GO" id="GO:0032025">
    <property type="term" value="P:response to cobalt ion"/>
    <property type="evidence" value="ECO:0007669"/>
    <property type="project" value="TreeGrafter"/>
</dbReference>
<dbReference type="AlphaFoldDB" id="A0A2S5KVV9"/>
<evidence type="ECO:0000256" key="9">
    <source>
        <dbReference type="ARBA" id="ARBA00023065"/>
    </source>
</evidence>
<keyword evidence="9" id="KW-0406">Ion transport</keyword>
<dbReference type="GO" id="GO:0006824">
    <property type="term" value="P:cobalt ion transport"/>
    <property type="evidence" value="ECO:0007669"/>
    <property type="project" value="UniProtKB-KW"/>
</dbReference>
<keyword evidence="6" id="KW-0533">Nickel</keyword>
<evidence type="ECO:0000256" key="7">
    <source>
        <dbReference type="ARBA" id="ARBA00022692"/>
    </source>
</evidence>
<evidence type="ECO:0000256" key="14">
    <source>
        <dbReference type="SAM" id="MobiDB-lite"/>
    </source>
</evidence>
<dbReference type="EMBL" id="PRLP01000007">
    <property type="protein sequence ID" value="PPC78984.1"/>
    <property type="molecule type" value="Genomic_DNA"/>
</dbReference>
<keyword evidence="10" id="KW-0921">Nickel transport</keyword>
<reference evidence="15 16" key="1">
    <citation type="submission" date="2018-02" db="EMBL/GenBank/DDBJ databases">
        <title>novel marine gammaproteobacteria from coastal saline agro ecosystem.</title>
        <authorList>
            <person name="Krishnan R."/>
            <person name="Ramesh Kumar N."/>
        </authorList>
    </citation>
    <scope>NUCLEOTIDE SEQUENCE [LARGE SCALE GENOMIC DNA]</scope>
    <source>
        <strain evidence="15 16">228</strain>
    </source>
</reference>
<evidence type="ECO:0000313" key="15">
    <source>
        <dbReference type="EMBL" id="PPC78984.1"/>
    </source>
</evidence>
<evidence type="ECO:0000256" key="10">
    <source>
        <dbReference type="ARBA" id="ARBA00023112"/>
    </source>
</evidence>
<keyword evidence="3" id="KW-0171">Cobalt transport</keyword>